<dbReference type="EMBL" id="JAAXPN010000002">
    <property type="protein sequence ID" value="NKZ23801.1"/>
    <property type="molecule type" value="Genomic_DNA"/>
</dbReference>
<keyword evidence="2" id="KW-1185">Reference proteome</keyword>
<proteinExistence type="predicted"/>
<dbReference type="Gene3D" id="2.40.50.480">
    <property type="match status" value="1"/>
</dbReference>
<dbReference type="SUPFAM" id="SSF159121">
    <property type="entry name" value="BC4932-like"/>
    <property type="match status" value="1"/>
</dbReference>
<dbReference type="AlphaFoldDB" id="A0A7X6N0Z9"/>
<dbReference type="InterPro" id="IPR006542">
    <property type="entry name" value="DUF1093"/>
</dbReference>
<dbReference type="Proteomes" id="UP000549765">
    <property type="component" value="Unassembled WGS sequence"/>
</dbReference>
<reference evidence="1 2" key="1">
    <citation type="submission" date="2020-04" db="EMBL/GenBank/DDBJ databases">
        <title>MicrobeNet Type strains.</title>
        <authorList>
            <person name="Nicholson A.C."/>
        </authorList>
    </citation>
    <scope>NUCLEOTIDE SEQUENCE [LARGE SCALE GENOMIC DNA]</scope>
    <source>
        <strain evidence="1 2">CCUG 61472</strain>
    </source>
</reference>
<dbReference type="Pfam" id="PF06486">
    <property type="entry name" value="DUF1093"/>
    <property type="match status" value="1"/>
</dbReference>
<dbReference type="RefSeq" id="WP_168721602.1">
    <property type="nucleotide sequence ID" value="NZ_JAAXPN010000002.1"/>
</dbReference>
<organism evidence="1 2">
    <name type="scientific">Periweissella fabalis</name>
    <dbReference type="NCBI Taxonomy" id="1070421"/>
    <lineage>
        <taxon>Bacteria</taxon>
        <taxon>Bacillati</taxon>
        <taxon>Bacillota</taxon>
        <taxon>Bacilli</taxon>
        <taxon>Lactobacillales</taxon>
        <taxon>Lactobacillaceae</taxon>
        <taxon>Periweissella</taxon>
    </lineage>
</organism>
<accession>A0A7X6N0Z9</accession>
<evidence type="ECO:0000313" key="1">
    <source>
        <dbReference type="EMBL" id="NKZ23801.1"/>
    </source>
</evidence>
<comment type="caution">
    <text evidence="1">The sequence shown here is derived from an EMBL/GenBank/DDBJ whole genome shotgun (WGS) entry which is preliminary data.</text>
</comment>
<name>A0A7X6N0Z9_9LACO</name>
<evidence type="ECO:0000313" key="2">
    <source>
        <dbReference type="Proteomes" id="UP000549765"/>
    </source>
</evidence>
<gene>
    <name evidence="1" type="ORF">HF964_03130</name>
</gene>
<dbReference type="InterPro" id="IPR036166">
    <property type="entry name" value="YxeA-like_sf"/>
</dbReference>
<sequence>MKKVIGIILLAIIVALGSFYGLKYYNATYKDVPAYALVPNQVPTKEQTRDDNGKIVPNSSTYRYTFNFVKTNGERQIMDFTLEGSHVKPFTPGVYVKAQISAKRVTQGPNEVQKTDVPKTIQAKLAQ</sequence>
<protein>
    <submittedName>
        <fullName evidence="1">YxeA family protein</fullName>
    </submittedName>
</protein>